<evidence type="ECO:0000256" key="1">
    <source>
        <dbReference type="SAM" id="MobiDB-lite"/>
    </source>
</evidence>
<evidence type="ECO:0000313" key="3">
    <source>
        <dbReference type="Proteomes" id="UP001059041"/>
    </source>
</evidence>
<comment type="caution">
    <text evidence="2">The sequence shown here is derived from an EMBL/GenBank/DDBJ whole genome shotgun (WGS) entry which is preliminary data.</text>
</comment>
<feature type="region of interest" description="Disordered" evidence="1">
    <location>
        <begin position="155"/>
        <end position="176"/>
    </location>
</feature>
<dbReference type="AlphaFoldDB" id="A0A9W7T3A8"/>
<keyword evidence="3" id="KW-1185">Reference proteome</keyword>
<dbReference type="EMBL" id="JAFHDT010000032">
    <property type="protein sequence ID" value="KAI7790693.1"/>
    <property type="molecule type" value="Genomic_DNA"/>
</dbReference>
<name>A0A9W7T3A8_TRIRA</name>
<feature type="compositionally biased region" description="Polar residues" evidence="1">
    <location>
        <begin position="167"/>
        <end position="176"/>
    </location>
</feature>
<evidence type="ECO:0000313" key="2">
    <source>
        <dbReference type="EMBL" id="KAI7790693.1"/>
    </source>
</evidence>
<accession>A0A9W7T3A8</accession>
<organism evidence="2 3">
    <name type="scientific">Triplophysa rosa</name>
    <name type="common">Cave loach</name>
    <dbReference type="NCBI Taxonomy" id="992332"/>
    <lineage>
        <taxon>Eukaryota</taxon>
        <taxon>Metazoa</taxon>
        <taxon>Chordata</taxon>
        <taxon>Craniata</taxon>
        <taxon>Vertebrata</taxon>
        <taxon>Euteleostomi</taxon>
        <taxon>Actinopterygii</taxon>
        <taxon>Neopterygii</taxon>
        <taxon>Teleostei</taxon>
        <taxon>Ostariophysi</taxon>
        <taxon>Cypriniformes</taxon>
        <taxon>Nemacheilidae</taxon>
        <taxon>Triplophysa</taxon>
    </lineage>
</organism>
<dbReference type="Proteomes" id="UP001059041">
    <property type="component" value="Unassembled WGS sequence"/>
</dbReference>
<protein>
    <submittedName>
        <fullName evidence="2">Uncharacterized protein</fullName>
    </submittedName>
</protein>
<gene>
    <name evidence="2" type="ORF">IRJ41_002328</name>
</gene>
<proteinExistence type="predicted"/>
<sequence>MRLLLNEFTCLCSLCLHIHVLQVTVVQLGISFRFTAHSSATGLFLENFIFKVLNVSLLRLARWDKAKSKSKTNKHDSTINWMICQKCVSTAACKMGQSRKVRVRRINTTPPSTGCSSQPLSETYIQHGTEYHVTETYSMTYSMGRYFADAQGQSTKCHQKGPEGSKLNAQQGWYLQ</sequence>
<reference evidence="2" key="1">
    <citation type="submission" date="2021-02" db="EMBL/GenBank/DDBJ databases">
        <title>Comparative genomics reveals that relaxation of natural selection precedes convergent phenotypic evolution of cavefish.</title>
        <authorList>
            <person name="Peng Z."/>
        </authorList>
    </citation>
    <scope>NUCLEOTIDE SEQUENCE</scope>
    <source>
        <tissue evidence="2">Muscle</tissue>
    </source>
</reference>